<feature type="transmembrane region" description="Helical" evidence="1">
    <location>
        <begin position="50"/>
        <end position="70"/>
    </location>
</feature>
<evidence type="ECO:0000256" key="1">
    <source>
        <dbReference type="SAM" id="Phobius"/>
    </source>
</evidence>
<keyword evidence="1" id="KW-0812">Transmembrane</keyword>
<dbReference type="EMBL" id="CP110418">
    <property type="protein sequence ID" value="UZG50864.1"/>
    <property type="molecule type" value="Genomic_DNA"/>
</dbReference>
<gene>
    <name evidence="2" type="ORF">OKW85_09255</name>
</gene>
<dbReference type="AlphaFoldDB" id="A0AA47AFB2"/>
<evidence type="ECO:0000313" key="2">
    <source>
        <dbReference type="EMBL" id="UZG50864.1"/>
    </source>
</evidence>
<keyword evidence="1" id="KW-0472">Membrane</keyword>
<sequence>MFDTLIDYLRTNVDAAYLVGALCLWALIFPNYTGIHFDGEFKTLSPMERIIVRVGATFMLLCLLLVVFMFEN</sequence>
<accession>A0AA47AFB2</accession>
<organism evidence="2 3">
    <name type="scientific">Veillonella rogosae</name>
    <dbReference type="NCBI Taxonomy" id="423477"/>
    <lineage>
        <taxon>Bacteria</taxon>
        <taxon>Bacillati</taxon>
        <taxon>Bacillota</taxon>
        <taxon>Negativicutes</taxon>
        <taxon>Veillonellales</taxon>
        <taxon>Veillonellaceae</taxon>
        <taxon>Veillonella</taxon>
    </lineage>
</organism>
<name>A0AA47AFB2_9FIRM</name>
<dbReference type="Proteomes" id="UP001164244">
    <property type="component" value="Chromosome"/>
</dbReference>
<dbReference type="RefSeq" id="WP_265138030.1">
    <property type="nucleotide sequence ID" value="NZ_CP110418.1"/>
</dbReference>
<feature type="transmembrane region" description="Helical" evidence="1">
    <location>
        <begin position="15"/>
        <end position="38"/>
    </location>
</feature>
<protein>
    <submittedName>
        <fullName evidence="2">Uncharacterized protein</fullName>
    </submittedName>
</protein>
<dbReference type="KEGG" id="vrg:OKW85_09255"/>
<evidence type="ECO:0000313" key="3">
    <source>
        <dbReference type="Proteomes" id="UP001164244"/>
    </source>
</evidence>
<keyword evidence="1" id="KW-1133">Transmembrane helix</keyword>
<proteinExistence type="predicted"/>
<reference evidence="2" key="1">
    <citation type="submission" date="2022-11" db="EMBL/GenBank/DDBJ databases">
        <title>Complete genome sequence of Veillonella rogosae KCOM 3468 isolated from human Subgingival dental plaque of Chronic peridontitis Lesion.</title>
        <authorList>
            <person name="Park S.-N."/>
            <person name="Lim Y.K."/>
            <person name="Kook J.-K."/>
        </authorList>
    </citation>
    <scope>NUCLEOTIDE SEQUENCE</scope>
    <source>
        <strain evidence="2">KCOM 3468</strain>
    </source>
</reference>